<dbReference type="InterPro" id="IPR011010">
    <property type="entry name" value="DNA_brk_join_enz"/>
</dbReference>
<comment type="subcellular location">
    <subcellularLocation>
        <location evidence="1">Cytoplasm</location>
    </subcellularLocation>
</comment>
<dbReference type="AlphaFoldDB" id="Q6AC31"/>
<dbReference type="Proteomes" id="UP000001306">
    <property type="component" value="Chromosome"/>
</dbReference>
<dbReference type="HOGENOM" id="CLU_064033_0_0_11"/>
<dbReference type="PROSITE" id="PS51898">
    <property type="entry name" value="TYR_RECOMBINASE"/>
    <property type="match status" value="1"/>
</dbReference>
<protein>
    <submittedName>
        <fullName evidence="5">Phage-related integrase/recombinase</fullName>
    </submittedName>
</protein>
<organism evidence="5 6">
    <name type="scientific">Leifsonia xyli subsp. xyli (strain CTCB07)</name>
    <dbReference type="NCBI Taxonomy" id="281090"/>
    <lineage>
        <taxon>Bacteria</taxon>
        <taxon>Bacillati</taxon>
        <taxon>Actinomycetota</taxon>
        <taxon>Actinomycetes</taxon>
        <taxon>Micrococcales</taxon>
        <taxon>Microbacteriaceae</taxon>
        <taxon>Leifsonia</taxon>
    </lineage>
</organism>
<dbReference type="InterPro" id="IPR002104">
    <property type="entry name" value="Integrase_catalytic"/>
</dbReference>
<sequence length="256" mass="29135">MRECEDRFGTHPIQICHDWNTRPHVQENEGDPRRRPLTRGELQRLFDRADEEVEARLAAGRKGAAAAYRDATLLKVVYGWGLRSHEAIMLDTVDLFRNPKVSAFGELGMLRVRFGKSSRGGPPKLRTVASVVPWAVTALQDYLENMLPLMRTGTSSAMWFSERSRRLGVRAIGDRFARYRDELGLDSRLTPHCLRHSYATHLIEDGHDPVFVQRQLGHVYQSTTSIYTHVSEDFANRLLQAALTNIPELNTLEVTP</sequence>
<gene>
    <name evidence="5" type="ordered locus">Lxx24280</name>
</gene>
<evidence type="ECO:0000313" key="6">
    <source>
        <dbReference type="Proteomes" id="UP000001306"/>
    </source>
</evidence>
<dbReference type="EMBL" id="AE016822">
    <property type="protein sequence ID" value="AAT90061.1"/>
    <property type="molecule type" value="Genomic_DNA"/>
</dbReference>
<dbReference type="GO" id="GO:0006310">
    <property type="term" value="P:DNA recombination"/>
    <property type="evidence" value="ECO:0007669"/>
    <property type="project" value="UniProtKB-KW"/>
</dbReference>
<evidence type="ECO:0000256" key="3">
    <source>
        <dbReference type="ARBA" id="ARBA00023172"/>
    </source>
</evidence>
<accession>Q6AC31</accession>
<dbReference type="Pfam" id="PF00589">
    <property type="entry name" value="Phage_integrase"/>
    <property type="match status" value="1"/>
</dbReference>
<dbReference type="STRING" id="281090.Lxx24280"/>
<dbReference type="InterPro" id="IPR013762">
    <property type="entry name" value="Integrase-like_cat_sf"/>
</dbReference>
<reference evidence="5 6" key="1">
    <citation type="journal article" date="2004" name="Mol. Plant Microbe Interact.">
        <title>The genome sequence of the Gram-positive sugarcane pathogen Leifsonia xyli subsp. xyli.</title>
        <authorList>
            <person name="Monteiro-Vitorello C.B."/>
            <person name="Camargo L.E.A."/>
            <person name="Van Sluys M.A."/>
            <person name="Kitajima J.P."/>
            <person name="Truffi D."/>
            <person name="do Amaral A.M."/>
            <person name="Harakava R."/>
            <person name="de Oliveira J.C.F."/>
            <person name="Wood D."/>
            <person name="de Oliveira M.C."/>
            <person name="Miyaki C.Y."/>
            <person name="Takita M.A."/>
            <person name="da Silva A.C.R."/>
            <person name="Furlan L.R."/>
            <person name="Carraro D.M."/>
            <person name="Camarotte G."/>
            <person name="Almeida N.F. Jr."/>
            <person name="Carrer H."/>
            <person name="Coutinho L.L."/>
            <person name="El-Dorry H.A."/>
            <person name="Ferro M.I.T."/>
            <person name="Gagliardi P.R."/>
            <person name="Giglioti E."/>
            <person name="Goldman M.H.S."/>
            <person name="Goldman G.H."/>
            <person name="Kimura E.T."/>
            <person name="Ferro E.S."/>
            <person name="Kuramae E.E."/>
            <person name="Lemos E.G.M."/>
            <person name="Lemos M.V.F."/>
            <person name="Mauro S.M.Z."/>
            <person name="Machado M.A."/>
            <person name="Marino C.L."/>
            <person name="Menck C.F."/>
            <person name="Nunes L.R."/>
            <person name="Oliveira R.C."/>
            <person name="Pereira G.G."/>
            <person name="Siqueira W."/>
            <person name="de Souza A.A."/>
            <person name="Tsai S.M."/>
            <person name="Zanca A.S."/>
            <person name="Simpson A.J.G."/>
            <person name="Brumbley S.M."/>
            <person name="Setubal J.C."/>
        </authorList>
    </citation>
    <scope>NUCLEOTIDE SEQUENCE [LARGE SCALE GENOMIC DNA]</scope>
    <source>
        <strain evidence="5 6">CTCB07</strain>
    </source>
</reference>
<dbReference type="KEGG" id="lxx:Lxx24280"/>
<feature type="domain" description="Tyr recombinase" evidence="4">
    <location>
        <begin position="32"/>
        <end position="243"/>
    </location>
</feature>
<dbReference type="RefSeq" id="WP_011187040.1">
    <property type="nucleotide sequence ID" value="NC_006087.1"/>
</dbReference>
<dbReference type="GO" id="GO:0003677">
    <property type="term" value="F:DNA binding"/>
    <property type="evidence" value="ECO:0007669"/>
    <property type="project" value="InterPro"/>
</dbReference>
<dbReference type="PANTHER" id="PTHR30349:SF77">
    <property type="entry name" value="TYROSINE RECOMBINASE XERC"/>
    <property type="match status" value="1"/>
</dbReference>
<dbReference type="eggNOG" id="COG4974">
    <property type="taxonomic scope" value="Bacteria"/>
</dbReference>
<dbReference type="GO" id="GO:0015074">
    <property type="term" value="P:DNA integration"/>
    <property type="evidence" value="ECO:0007669"/>
    <property type="project" value="UniProtKB-KW"/>
</dbReference>
<dbReference type="Gene3D" id="1.10.443.10">
    <property type="entry name" value="Intergrase catalytic core"/>
    <property type="match status" value="1"/>
</dbReference>
<keyword evidence="2" id="KW-0229">DNA integration</keyword>
<evidence type="ECO:0000313" key="5">
    <source>
        <dbReference type="EMBL" id="AAT90061.1"/>
    </source>
</evidence>
<dbReference type="SUPFAM" id="SSF56349">
    <property type="entry name" value="DNA breaking-rejoining enzymes"/>
    <property type="match status" value="1"/>
</dbReference>
<keyword evidence="3" id="KW-0233">DNA recombination</keyword>
<dbReference type="PANTHER" id="PTHR30349">
    <property type="entry name" value="PHAGE INTEGRASE-RELATED"/>
    <property type="match status" value="1"/>
</dbReference>
<evidence type="ECO:0000256" key="1">
    <source>
        <dbReference type="ARBA" id="ARBA00004496"/>
    </source>
</evidence>
<evidence type="ECO:0000256" key="2">
    <source>
        <dbReference type="ARBA" id="ARBA00022908"/>
    </source>
</evidence>
<dbReference type="GO" id="GO:0005737">
    <property type="term" value="C:cytoplasm"/>
    <property type="evidence" value="ECO:0007669"/>
    <property type="project" value="UniProtKB-SubCell"/>
</dbReference>
<dbReference type="InterPro" id="IPR050090">
    <property type="entry name" value="Tyrosine_recombinase_XerCD"/>
</dbReference>
<evidence type="ECO:0000259" key="4">
    <source>
        <dbReference type="PROSITE" id="PS51898"/>
    </source>
</evidence>
<keyword evidence="6" id="KW-1185">Reference proteome</keyword>
<proteinExistence type="predicted"/>
<name>Q6AC31_LEIXX</name>